<dbReference type="AlphaFoldDB" id="A0A7R8CJW4"/>
<dbReference type="Proteomes" id="UP000675881">
    <property type="component" value="Chromosome 11"/>
</dbReference>
<dbReference type="PANTHER" id="PTHR43157">
    <property type="entry name" value="PHOSPHATIDYLINOSITOL-GLYCAN BIOSYNTHESIS CLASS F PROTEIN-RELATED"/>
    <property type="match status" value="1"/>
</dbReference>
<organism evidence="2 3">
    <name type="scientific">Lepeophtheirus salmonis</name>
    <name type="common">Salmon louse</name>
    <name type="synonym">Caligus salmonis</name>
    <dbReference type="NCBI Taxonomy" id="72036"/>
    <lineage>
        <taxon>Eukaryota</taxon>
        <taxon>Metazoa</taxon>
        <taxon>Ecdysozoa</taxon>
        <taxon>Arthropoda</taxon>
        <taxon>Crustacea</taxon>
        <taxon>Multicrustacea</taxon>
        <taxon>Hexanauplia</taxon>
        <taxon>Copepoda</taxon>
        <taxon>Siphonostomatoida</taxon>
        <taxon>Caligidae</taxon>
        <taxon>Lepeophtheirus</taxon>
    </lineage>
</organism>
<dbReference type="Gene3D" id="3.40.50.720">
    <property type="entry name" value="NAD(P)-binding Rossmann-like Domain"/>
    <property type="match status" value="1"/>
</dbReference>
<keyword evidence="3" id="KW-1185">Reference proteome</keyword>
<evidence type="ECO:0000256" key="1">
    <source>
        <dbReference type="ARBA" id="ARBA00023002"/>
    </source>
</evidence>
<dbReference type="EMBL" id="HG994590">
    <property type="protein sequence ID" value="CAF2809890.1"/>
    <property type="molecule type" value="Genomic_DNA"/>
</dbReference>
<dbReference type="PANTHER" id="PTHR43157:SF31">
    <property type="entry name" value="PHOSPHATIDYLINOSITOL-GLYCAN BIOSYNTHESIS CLASS F PROTEIN"/>
    <property type="match status" value="1"/>
</dbReference>
<proteinExistence type="predicted"/>
<name>A0A7R8CJW4_LEPSM</name>
<sequence length="300" mass="34504">MLSSTWKIFLEEFYLYLKSYFPLFWQLKNGVDFSFWKGSELVKSLINHLLSHFQKVPLSFRILFFVVLSWIVIFLVIRALIRSSKSLCNCSGDMREGTGQSNIIVKKLDLSSLESVRFFSECILKEEERLDVLVLQETMLLSKKYTTEDNLELLMANNYFGHFLLTNLLYPILSKSGRISSPSRIVIRLHSCHRWGNVDINNLNSESSFENFRAFASSQRAINYITSFIKCFFDFTPYEASQTGIHLCVSEVIKPGNIYFSCKSATDLNNGDERDEIKVCSTLEQNVGNIGGTLLAMCRF</sequence>
<dbReference type="EC" id="1.1.1.300" evidence="2"/>
<dbReference type="InterPro" id="IPR036291">
    <property type="entry name" value="NAD(P)-bd_dom_sf"/>
</dbReference>
<accession>A0A7R8CJW4</accession>
<dbReference type="OrthoDB" id="191139at2759"/>
<reference evidence="2" key="1">
    <citation type="submission" date="2021-02" db="EMBL/GenBank/DDBJ databases">
        <authorList>
            <person name="Bekaert M."/>
        </authorList>
    </citation>
    <scope>NUCLEOTIDE SEQUENCE</scope>
    <source>
        <strain evidence="2">IoA-00</strain>
    </source>
</reference>
<evidence type="ECO:0000313" key="2">
    <source>
        <dbReference type="EMBL" id="CAF2809890.1"/>
    </source>
</evidence>
<keyword evidence="1 2" id="KW-0560">Oxidoreductase</keyword>
<gene>
    <name evidence="2" type="ORF">LSAA_2942</name>
</gene>
<dbReference type="GO" id="GO:0052650">
    <property type="term" value="F:all-trans-retinol dehydrogenase (NADP+) activity"/>
    <property type="evidence" value="ECO:0007669"/>
    <property type="project" value="UniProtKB-EC"/>
</dbReference>
<dbReference type="SUPFAM" id="SSF51735">
    <property type="entry name" value="NAD(P)-binding Rossmann-fold domains"/>
    <property type="match status" value="1"/>
</dbReference>
<evidence type="ECO:0000313" key="3">
    <source>
        <dbReference type="Proteomes" id="UP000675881"/>
    </source>
</evidence>
<protein>
    <submittedName>
        <fullName evidence="2">RDH12</fullName>
        <ecNumber evidence="2">1.1.1.300</ecNumber>
    </submittedName>
</protein>